<dbReference type="RefSeq" id="XP_052739879.1">
    <property type="nucleotide sequence ID" value="XM_052883919.1"/>
</dbReference>
<evidence type="ECO:0000256" key="1">
    <source>
        <dbReference type="SAM" id="MobiDB-lite"/>
    </source>
</evidence>
<proteinExistence type="predicted"/>
<sequence length="101" mass="12216">MAYVMKSCIGISRPVMRRAPAAGNRWRQDAARRQPDRPTDAPRRRARPHVPRSRRPRQLNVYLSEQLTGRRRSQRCRVERECGRCPKRREEKKMRRLLYVY</sequence>
<keyword evidence="2" id="KW-1185">Reference proteome</keyword>
<feature type="compositionally biased region" description="Basic residues" evidence="1">
    <location>
        <begin position="44"/>
        <end position="57"/>
    </location>
</feature>
<accession>A0ABM3LLC3</accession>
<dbReference type="GeneID" id="128198427"/>
<dbReference type="Proteomes" id="UP001652582">
    <property type="component" value="Chromosome 10"/>
</dbReference>
<gene>
    <name evidence="3" type="primary">LOC128198427</name>
</gene>
<feature type="compositionally biased region" description="Basic and acidic residues" evidence="1">
    <location>
        <begin position="26"/>
        <end position="43"/>
    </location>
</feature>
<evidence type="ECO:0000313" key="3">
    <source>
        <dbReference type="RefSeq" id="XP_052739879.1"/>
    </source>
</evidence>
<name>A0ABM3LLC3_BICAN</name>
<reference evidence="3" key="1">
    <citation type="submission" date="2025-08" db="UniProtKB">
        <authorList>
            <consortium name="RefSeq"/>
        </authorList>
    </citation>
    <scope>IDENTIFICATION</scope>
</reference>
<evidence type="ECO:0000313" key="2">
    <source>
        <dbReference type="Proteomes" id="UP001652582"/>
    </source>
</evidence>
<feature type="region of interest" description="Disordered" evidence="1">
    <location>
        <begin position="19"/>
        <end position="58"/>
    </location>
</feature>
<organism evidence="2 3">
    <name type="scientific">Bicyclus anynana</name>
    <name type="common">Squinting bush brown butterfly</name>
    <dbReference type="NCBI Taxonomy" id="110368"/>
    <lineage>
        <taxon>Eukaryota</taxon>
        <taxon>Metazoa</taxon>
        <taxon>Ecdysozoa</taxon>
        <taxon>Arthropoda</taxon>
        <taxon>Hexapoda</taxon>
        <taxon>Insecta</taxon>
        <taxon>Pterygota</taxon>
        <taxon>Neoptera</taxon>
        <taxon>Endopterygota</taxon>
        <taxon>Lepidoptera</taxon>
        <taxon>Glossata</taxon>
        <taxon>Ditrysia</taxon>
        <taxon>Papilionoidea</taxon>
        <taxon>Nymphalidae</taxon>
        <taxon>Satyrinae</taxon>
        <taxon>Satyrini</taxon>
        <taxon>Mycalesina</taxon>
        <taxon>Bicyclus</taxon>
    </lineage>
</organism>
<protein>
    <submittedName>
        <fullName evidence="3">Uncharacterized protein LOC128198427</fullName>
    </submittedName>
</protein>